<dbReference type="SUPFAM" id="SSF46689">
    <property type="entry name" value="Homeodomain-like"/>
    <property type="match status" value="2"/>
</dbReference>
<evidence type="ECO:0000313" key="8">
    <source>
        <dbReference type="Proteomes" id="UP001500449"/>
    </source>
</evidence>
<dbReference type="InterPro" id="IPR041490">
    <property type="entry name" value="KstR2_TetR_C"/>
</dbReference>
<feature type="domain" description="HTH tetR-type" evidence="6">
    <location>
        <begin position="65"/>
        <end position="125"/>
    </location>
</feature>
<keyword evidence="8" id="KW-1185">Reference proteome</keyword>
<dbReference type="Pfam" id="PF00440">
    <property type="entry name" value="TetR_N"/>
    <property type="match status" value="2"/>
</dbReference>
<keyword evidence="2 4" id="KW-0238">DNA-binding</keyword>
<keyword evidence="3" id="KW-0804">Transcription</keyword>
<evidence type="ECO:0000256" key="4">
    <source>
        <dbReference type="PROSITE-ProRule" id="PRU00335"/>
    </source>
</evidence>
<dbReference type="Pfam" id="PF17932">
    <property type="entry name" value="TetR_C_24"/>
    <property type="match status" value="1"/>
</dbReference>
<evidence type="ECO:0000256" key="5">
    <source>
        <dbReference type="SAM" id="MobiDB-lite"/>
    </source>
</evidence>
<dbReference type="EMBL" id="BAAAQK010000009">
    <property type="protein sequence ID" value="GAA1851261.1"/>
    <property type="molecule type" value="Genomic_DNA"/>
</dbReference>
<comment type="caution">
    <text evidence="7">The sequence shown here is derived from an EMBL/GenBank/DDBJ whole genome shotgun (WGS) entry which is preliminary data.</text>
</comment>
<dbReference type="InterPro" id="IPR050109">
    <property type="entry name" value="HTH-type_TetR-like_transc_reg"/>
</dbReference>
<dbReference type="InterPro" id="IPR036271">
    <property type="entry name" value="Tet_transcr_reg_TetR-rel_C_sf"/>
</dbReference>
<dbReference type="PRINTS" id="PR00455">
    <property type="entry name" value="HTHTETR"/>
</dbReference>
<dbReference type="PANTHER" id="PTHR30055">
    <property type="entry name" value="HTH-TYPE TRANSCRIPTIONAL REGULATOR RUTR"/>
    <property type="match status" value="1"/>
</dbReference>
<dbReference type="InterPro" id="IPR001647">
    <property type="entry name" value="HTH_TetR"/>
</dbReference>
<gene>
    <name evidence="7" type="primary">mce3R_1</name>
    <name evidence="7" type="ORF">GCM10009836_34030</name>
</gene>
<feature type="DNA-binding region" description="H-T-H motif" evidence="4">
    <location>
        <begin position="296"/>
        <end position="315"/>
    </location>
</feature>
<reference evidence="7 8" key="1">
    <citation type="journal article" date="2019" name="Int. J. Syst. Evol. Microbiol.">
        <title>The Global Catalogue of Microorganisms (GCM) 10K type strain sequencing project: providing services to taxonomists for standard genome sequencing and annotation.</title>
        <authorList>
            <consortium name="The Broad Institute Genomics Platform"/>
            <consortium name="The Broad Institute Genome Sequencing Center for Infectious Disease"/>
            <person name="Wu L."/>
            <person name="Ma J."/>
        </authorList>
    </citation>
    <scope>NUCLEOTIDE SEQUENCE [LARGE SCALE GENOMIC DNA]</scope>
    <source>
        <strain evidence="7 8">JCM 16009</strain>
    </source>
</reference>
<feature type="DNA-binding region" description="H-T-H motif" evidence="4">
    <location>
        <begin position="88"/>
        <end position="107"/>
    </location>
</feature>
<evidence type="ECO:0000313" key="7">
    <source>
        <dbReference type="EMBL" id="GAA1851261.1"/>
    </source>
</evidence>
<evidence type="ECO:0000256" key="1">
    <source>
        <dbReference type="ARBA" id="ARBA00023015"/>
    </source>
</evidence>
<keyword evidence="1" id="KW-0805">Transcription regulation</keyword>
<dbReference type="InterPro" id="IPR009057">
    <property type="entry name" value="Homeodomain-like_sf"/>
</dbReference>
<dbReference type="RefSeq" id="WP_344417692.1">
    <property type="nucleotide sequence ID" value="NZ_BAAAQK010000009.1"/>
</dbReference>
<dbReference type="Gene3D" id="1.10.357.10">
    <property type="entry name" value="Tetracycline Repressor, domain 2"/>
    <property type="match status" value="2"/>
</dbReference>
<feature type="domain" description="HTH tetR-type" evidence="6">
    <location>
        <begin position="273"/>
        <end position="333"/>
    </location>
</feature>
<sequence length="486" mass="53381">MASVDADEEELPPSTRSRTCAALSTGVAGMILGRQDPRHIAAATIARGMDITDQAVEHDVVRRPRDRKDVIARNAAALFAADGFNAVRMGDIAAATGITAGALYRHFRNKQELLSEIVNTSQWRYLHALEQAETAARASASRSDEKRALLRGLAAASLDSGHFAVLWQRESRYLTDDDRAGLRARLRSMAERVVRQLDIHGAGAESTGWILIAVLSSPGHHVQSLPRLRLERLLVNACYSVLGSAPAAFDADRVEDARRAHGDRAEPAGSPLLSRREQLLEAAARQFQRLGYSAVGINDIAAEAGMAGPAIYRHFGAKAEILVALVERFHEWNVYEARHALRAAASEDPEGQLRRLVHAYVTVALAHPDLVAVVVTEWLDLPDPDRDRLQRLRNDLVAEWHERLLCCRRDLDRQEAMLLVRTAMVAVEDTVRIPHLLTANGPALSRQLEAVATSILLRTPTTFEDDRTTTDEHSGDTPSPAPTGRS</sequence>
<dbReference type="Gene3D" id="1.10.10.60">
    <property type="entry name" value="Homeodomain-like"/>
    <property type="match status" value="2"/>
</dbReference>
<name>A0ABN2N5E6_9PSEU</name>
<dbReference type="SUPFAM" id="SSF48498">
    <property type="entry name" value="Tetracyclin repressor-like, C-terminal domain"/>
    <property type="match status" value="1"/>
</dbReference>
<feature type="compositionally biased region" description="Basic and acidic residues" evidence="5">
    <location>
        <begin position="464"/>
        <end position="475"/>
    </location>
</feature>
<accession>A0ABN2N5E6</accession>
<evidence type="ECO:0000259" key="6">
    <source>
        <dbReference type="PROSITE" id="PS50977"/>
    </source>
</evidence>
<evidence type="ECO:0000256" key="2">
    <source>
        <dbReference type="ARBA" id="ARBA00023125"/>
    </source>
</evidence>
<proteinExistence type="predicted"/>
<dbReference type="PANTHER" id="PTHR30055:SF234">
    <property type="entry name" value="HTH-TYPE TRANSCRIPTIONAL REGULATOR BETI"/>
    <property type="match status" value="1"/>
</dbReference>
<dbReference type="Proteomes" id="UP001500449">
    <property type="component" value="Unassembled WGS sequence"/>
</dbReference>
<feature type="region of interest" description="Disordered" evidence="5">
    <location>
        <begin position="461"/>
        <end position="486"/>
    </location>
</feature>
<protein>
    <submittedName>
        <fullName evidence="7">TetR family transcriptional regulator Mce3R</fullName>
    </submittedName>
</protein>
<evidence type="ECO:0000256" key="3">
    <source>
        <dbReference type="ARBA" id="ARBA00023163"/>
    </source>
</evidence>
<dbReference type="PROSITE" id="PS50977">
    <property type="entry name" value="HTH_TETR_2"/>
    <property type="match status" value="2"/>
</dbReference>
<organism evidence="7 8">
    <name type="scientific">Pseudonocardia ailaonensis</name>
    <dbReference type="NCBI Taxonomy" id="367279"/>
    <lineage>
        <taxon>Bacteria</taxon>
        <taxon>Bacillati</taxon>
        <taxon>Actinomycetota</taxon>
        <taxon>Actinomycetes</taxon>
        <taxon>Pseudonocardiales</taxon>
        <taxon>Pseudonocardiaceae</taxon>
        <taxon>Pseudonocardia</taxon>
    </lineage>
</organism>